<proteinExistence type="predicted"/>
<feature type="transmembrane region" description="Helical" evidence="7">
    <location>
        <begin position="280"/>
        <end position="300"/>
    </location>
</feature>
<dbReference type="AlphaFoldDB" id="A0A248TPL0"/>
<dbReference type="InterPro" id="IPR011701">
    <property type="entry name" value="MFS"/>
</dbReference>
<dbReference type="InterPro" id="IPR022324">
    <property type="entry name" value="Bacilysin_exporter_BacE_put"/>
</dbReference>
<keyword evidence="3" id="KW-1003">Cell membrane</keyword>
<dbReference type="SUPFAM" id="SSF103473">
    <property type="entry name" value="MFS general substrate transporter"/>
    <property type="match status" value="1"/>
</dbReference>
<dbReference type="Pfam" id="PF07690">
    <property type="entry name" value="MFS_1"/>
    <property type="match status" value="1"/>
</dbReference>
<dbReference type="GO" id="GO:0005886">
    <property type="term" value="C:plasma membrane"/>
    <property type="evidence" value="ECO:0007669"/>
    <property type="project" value="UniProtKB-SubCell"/>
</dbReference>
<evidence type="ECO:0000313" key="10">
    <source>
        <dbReference type="Proteomes" id="UP000215137"/>
    </source>
</evidence>
<dbReference type="InterPro" id="IPR036259">
    <property type="entry name" value="MFS_trans_sf"/>
</dbReference>
<keyword evidence="2" id="KW-0813">Transport</keyword>
<dbReference type="CDD" id="cd06173">
    <property type="entry name" value="MFS_MefA_like"/>
    <property type="match status" value="1"/>
</dbReference>
<evidence type="ECO:0000256" key="4">
    <source>
        <dbReference type="ARBA" id="ARBA00022692"/>
    </source>
</evidence>
<evidence type="ECO:0000256" key="6">
    <source>
        <dbReference type="ARBA" id="ARBA00023136"/>
    </source>
</evidence>
<keyword evidence="4 7" id="KW-0812">Transmembrane</keyword>
<keyword evidence="6 7" id="KW-0472">Membrane</keyword>
<dbReference type="PRINTS" id="PR01988">
    <property type="entry name" value="EXPORTERBACE"/>
</dbReference>
<evidence type="ECO:0000313" key="9">
    <source>
        <dbReference type="EMBL" id="ASV70136.1"/>
    </source>
</evidence>
<name>A0A248TPL0_9BACI</name>
<evidence type="ECO:0000256" key="1">
    <source>
        <dbReference type="ARBA" id="ARBA00004651"/>
    </source>
</evidence>
<feature type="transmembrane region" description="Helical" evidence="7">
    <location>
        <begin position="12"/>
        <end position="38"/>
    </location>
</feature>
<dbReference type="InterPro" id="IPR020846">
    <property type="entry name" value="MFS_dom"/>
</dbReference>
<reference evidence="9 10" key="1">
    <citation type="submission" date="2017-08" db="EMBL/GenBank/DDBJ databases">
        <title>Complete Genome Sequence of Bacillus kochii Oregon-R-modENCODE STRAIN BDGP4, isolated from Drosophila melanogaster gut.</title>
        <authorList>
            <person name="Wan K.H."/>
            <person name="Yu C."/>
            <person name="Park S."/>
            <person name="Hammonds A.S."/>
            <person name="Booth B.W."/>
            <person name="Celniker S.E."/>
        </authorList>
    </citation>
    <scope>NUCLEOTIDE SEQUENCE [LARGE SCALE GENOMIC DNA]</scope>
    <source>
        <strain evidence="9 10">BDGP4</strain>
    </source>
</reference>
<evidence type="ECO:0000256" key="7">
    <source>
        <dbReference type="SAM" id="Phobius"/>
    </source>
</evidence>
<feature type="transmembrane region" description="Helical" evidence="7">
    <location>
        <begin position="374"/>
        <end position="396"/>
    </location>
</feature>
<accession>A0A248TPL0</accession>
<dbReference type="Proteomes" id="UP000215137">
    <property type="component" value="Chromosome"/>
</dbReference>
<feature type="transmembrane region" description="Helical" evidence="7">
    <location>
        <begin position="343"/>
        <end position="368"/>
    </location>
</feature>
<keyword evidence="10" id="KW-1185">Reference proteome</keyword>
<sequence length="413" mass="46273">MSLHNLKEWKNPIILLISLSSAHIGSFVYLAAINVLVYKITDGSAAAVAGLWVISPIINMMTKLWTGSFIDYRSKKKIVMITYVLRALLIVTMFFATNITYLYLILIALSVAQSFFVPASVTYSTMIVPVEKRKKFNTFRSVTSSSAFIIGPAIAGVFILLTTVEVTLLLTSLFFVIAALFICFLPDVDKKLEIPRLTVNRVKEDFTIVFSFLKKEKYVSFVYLGYLFLVIISYIMDAQEVAFIQTVVGLSETDYSFLLSITGIGSVGGALVLTMMANRLSIRSMIACGMFMMAIGYVIYSLSTSFTAVMSSFILLGFFNSFLNAGALTFYQNNIPVEMMGRVTSIFQLLQSMLQVGYLSIIILMTHLIPLKNIIITLSLLLFAFTCLYVVVIFRYSFQRYFTEKGEEMSADE</sequence>
<feature type="transmembrane region" description="Helical" evidence="7">
    <location>
        <begin position="167"/>
        <end position="186"/>
    </location>
</feature>
<feature type="transmembrane region" description="Helical" evidence="7">
    <location>
        <begin position="255"/>
        <end position="273"/>
    </location>
</feature>
<dbReference type="PANTHER" id="PTHR43266:SF2">
    <property type="entry name" value="MAJOR FACILITATOR SUPERFAMILY (MFS) PROFILE DOMAIN-CONTAINING PROTEIN"/>
    <property type="match status" value="1"/>
</dbReference>
<protein>
    <submittedName>
        <fullName evidence="9">MFS transporter</fullName>
    </submittedName>
</protein>
<dbReference type="EMBL" id="CP022983">
    <property type="protein sequence ID" value="ASV70136.1"/>
    <property type="molecule type" value="Genomic_DNA"/>
</dbReference>
<feature type="transmembrane region" description="Helical" evidence="7">
    <location>
        <begin position="44"/>
        <end position="66"/>
    </location>
</feature>
<dbReference type="GO" id="GO:0022857">
    <property type="term" value="F:transmembrane transporter activity"/>
    <property type="evidence" value="ECO:0007669"/>
    <property type="project" value="InterPro"/>
</dbReference>
<feature type="transmembrane region" description="Helical" evidence="7">
    <location>
        <begin position="218"/>
        <end position="235"/>
    </location>
</feature>
<dbReference type="PANTHER" id="PTHR43266">
    <property type="entry name" value="MACROLIDE-EFFLUX PROTEIN"/>
    <property type="match status" value="1"/>
</dbReference>
<evidence type="ECO:0000256" key="3">
    <source>
        <dbReference type="ARBA" id="ARBA00022475"/>
    </source>
</evidence>
<dbReference type="OrthoDB" id="2156306at2"/>
<feature type="transmembrane region" description="Helical" evidence="7">
    <location>
        <begin position="306"/>
        <end position="331"/>
    </location>
</feature>
<dbReference type="KEGG" id="bko:CKF48_22715"/>
<gene>
    <name evidence="9" type="ORF">CKF48_22715</name>
</gene>
<dbReference type="Gene3D" id="1.20.1250.20">
    <property type="entry name" value="MFS general substrate transporter like domains"/>
    <property type="match status" value="1"/>
</dbReference>
<organism evidence="9 10">
    <name type="scientific">Cytobacillus kochii</name>
    <dbReference type="NCBI Taxonomy" id="859143"/>
    <lineage>
        <taxon>Bacteria</taxon>
        <taxon>Bacillati</taxon>
        <taxon>Bacillota</taxon>
        <taxon>Bacilli</taxon>
        <taxon>Bacillales</taxon>
        <taxon>Bacillaceae</taxon>
        <taxon>Cytobacillus</taxon>
    </lineage>
</organism>
<comment type="subcellular location">
    <subcellularLocation>
        <location evidence="1">Cell membrane</location>
        <topology evidence="1">Multi-pass membrane protein</topology>
    </subcellularLocation>
</comment>
<feature type="transmembrane region" description="Helical" evidence="7">
    <location>
        <begin position="142"/>
        <end position="161"/>
    </location>
</feature>
<evidence type="ECO:0000256" key="2">
    <source>
        <dbReference type="ARBA" id="ARBA00022448"/>
    </source>
</evidence>
<keyword evidence="5 7" id="KW-1133">Transmembrane helix</keyword>
<evidence type="ECO:0000259" key="8">
    <source>
        <dbReference type="PROSITE" id="PS50850"/>
    </source>
</evidence>
<evidence type="ECO:0000256" key="5">
    <source>
        <dbReference type="ARBA" id="ARBA00022989"/>
    </source>
</evidence>
<dbReference type="PROSITE" id="PS50850">
    <property type="entry name" value="MFS"/>
    <property type="match status" value="1"/>
</dbReference>
<feature type="domain" description="Major facilitator superfamily (MFS) profile" evidence="8">
    <location>
        <begin position="1"/>
        <end position="402"/>
    </location>
</feature>